<name>A0AAE4CCC8_9ACTN</name>
<sequence>MSARTVTGLIALAVTAVLAVLGVVRAGRPDPAPLTGGGREFMVAARLDPAATGVIGVEIELSRRDGGPVAVRAVAVSAVMPAMGHVTAERAAEPLGPARFRVHGELFTMPGAWRMDVRVDTDTGSDVVGIAVTVDR</sequence>
<dbReference type="RefSeq" id="WP_310368501.1">
    <property type="nucleotide sequence ID" value="NZ_JAVDYB010000001.1"/>
</dbReference>
<proteinExistence type="predicted"/>
<dbReference type="Proteomes" id="UP001183643">
    <property type="component" value="Unassembled WGS sequence"/>
</dbReference>
<dbReference type="EMBL" id="JAVDYB010000001">
    <property type="protein sequence ID" value="MDR7276405.1"/>
    <property type="molecule type" value="Genomic_DNA"/>
</dbReference>
<protein>
    <recommendedName>
        <fullName evidence="3">YtkA-like domain-containing protein</fullName>
    </recommendedName>
</protein>
<evidence type="ECO:0000313" key="1">
    <source>
        <dbReference type="EMBL" id="MDR7276405.1"/>
    </source>
</evidence>
<reference evidence="1" key="1">
    <citation type="submission" date="2023-07" db="EMBL/GenBank/DDBJ databases">
        <title>Sequencing the genomes of 1000 actinobacteria strains.</title>
        <authorList>
            <person name="Klenk H.-P."/>
        </authorList>
    </citation>
    <scope>NUCLEOTIDE SEQUENCE</scope>
    <source>
        <strain evidence="1">DSM 44707</strain>
    </source>
</reference>
<organism evidence="1 2">
    <name type="scientific">Catenuloplanes atrovinosus</name>
    <dbReference type="NCBI Taxonomy" id="137266"/>
    <lineage>
        <taxon>Bacteria</taxon>
        <taxon>Bacillati</taxon>
        <taxon>Actinomycetota</taxon>
        <taxon>Actinomycetes</taxon>
        <taxon>Micromonosporales</taxon>
        <taxon>Micromonosporaceae</taxon>
        <taxon>Catenuloplanes</taxon>
    </lineage>
</organism>
<accession>A0AAE4CCC8</accession>
<keyword evidence="2" id="KW-1185">Reference proteome</keyword>
<gene>
    <name evidence="1" type="ORF">J2S41_003183</name>
</gene>
<dbReference type="AlphaFoldDB" id="A0AAE4CCC8"/>
<evidence type="ECO:0000313" key="2">
    <source>
        <dbReference type="Proteomes" id="UP001183643"/>
    </source>
</evidence>
<comment type="caution">
    <text evidence="1">The sequence shown here is derived from an EMBL/GenBank/DDBJ whole genome shotgun (WGS) entry which is preliminary data.</text>
</comment>
<evidence type="ECO:0008006" key="3">
    <source>
        <dbReference type="Google" id="ProtNLM"/>
    </source>
</evidence>